<gene>
    <name evidence="2" type="ORF">M878_03745</name>
</gene>
<evidence type="ECO:0000256" key="1">
    <source>
        <dbReference type="SAM" id="MobiDB-lite"/>
    </source>
</evidence>
<dbReference type="HOGENOM" id="CLU_3240381_0_0_11"/>
<comment type="caution">
    <text evidence="2">The sequence shown here is derived from an EMBL/GenBank/DDBJ whole genome shotgun (WGS) entry which is preliminary data.</text>
</comment>
<protein>
    <submittedName>
        <fullName evidence="2">Uncharacterized protein</fullName>
    </submittedName>
</protein>
<organism evidence="2 3">
    <name type="scientific">Streptomyces roseochromogenus subsp. oscitans DS 12.976</name>
    <dbReference type="NCBI Taxonomy" id="1352936"/>
    <lineage>
        <taxon>Bacteria</taxon>
        <taxon>Bacillati</taxon>
        <taxon>Actinomycetota</taxon>
        <taxon>Actinomycetes</taxon>
        <taxon>Kitasatosporales</taxon>
        <taxon>Streptomycetaceae</taxon>
        <taxon>Streptomyces</taxon>
    </lineage>
</organism>
<evidence type="ECO:0000313" key="3">
    <source>
        <dbReference type="Proteomes" id="UP000017984"/>
    </source>
</evidence>
<evidence type="ECO:0000313" key="2">
    <source>
        <dbReference type="EMBL" id="EST36029.1"/>
    </source>
</evidence>
<accession>V6L463</accession>
<dbReference type="EMBL" id="AWQX01000023">
    <property type="protein sequence ID" value="EST36029.1"/>
    <property type="molecule type" value="Genomic_DNA"/>
</dbReference>
<sequence length="43" mass="4570">MCTRYDADPAPNLERARRSDAAGPLADGVRRGWGGVHSADVTT</sequence>
<dbReference type="Proteomes" id="UP000017984">
    <property type="component" value="Chromosome"/>
</dbReference>
<reference evidence="2 3" key="1">
    <citation type="journal article" date="2014" name="Genome Announc.">
        <title>Draft Genome Sequence of Streptomyces roseochromogenes subsp. oscitans DS 12.976, Producer of the Aminocoumarin Antibiotic Clorobiocin.</title>
        <authorList>
            <person name="Ruckert C."/>
            <person name="Kalinowski J."/>
            <person name="Heide L."/>
            <person name="Apel A.K."/>
        </authorList>
    </citation>
    <scope>NUCLEOTIDE SEQUENCE [LARGE SCALE GENOMIC DNA]</scope>
    <source>
        <strain evidence="2 3">DS 12.976</strain>
    </source>
</reference>
<proteinExistence type="predicted"/>
<feature type="region of interest" description="Disordered" evidence="1">
    <location>
        <begin position="1"/>
        <end position="43"/>
    </location>
</feature>
<keyword evidence="3" id="KW-1185">Reference proteome</keyword>
<dbReference type="PATRIC" id="fig|1352936.5.peg.816"/>
<name>V6L463_STRRC</name>
<dbReference type="AlphaFoldDB" id="V6L463"/>